<name>A0ABV1GDN4_9FIRM</name>
<keyword evidence="3" id="KW-1185">Reference proteome</keyword>
<protein>
    <recommendedName>
        <fullName evidence="4">DUF4830 domain-containing protein</fullName>
    </recommendedName>
</protein>
<accession>A0ABV1GDN4</accession>
<dbReference type="RefSeq" id="WP_349215238.1">
    <property type="nucleotide sequence ID" value="NZ_JBBMFA010000069.1"/>
</dbReference>
<organism evidence="2 3">
    <name type="scientific">Ruthenibacterium intestinale</name>
    <dbReference type="NCBI Taxonomy" id="3133163"/>
    <lineage>
        <taxon>Bacteria</taxon>
        <taxon>Bacillati</taxon>
        <taxon>Bacillota</taxon>
        <taxon>Clostridia</taxon>
        <taxon>Eubacteriales</taxon>
        <taxon>Oscillospiraceae</taxon>
        <taxon>Ruthenibacterium</taxon>
    </lineage>
</organism>
<evidence type="ECO:0000313" key="3">
    <source>
        <dbReference type="Proteomes" id="UP001477672"/>
    </source>
</evidence>
<reference evidence="2 3" key="1">
    <citation type="submission" date="2024-03" db="EMBL/GenBank/DDBJ databases">
        <title>Human intestinal bacterial collection.</title>
        <authorList>
            <person name="Pauvert C."/>
            <person name="Hitch T.C.A."/>
            <person name="Clavel T."/>
        </authorList>
    </citation>
    <scope>NUCLEOTIDE SEQUENCE [LARGE SCALE GENOMIC DNA]</scope>
    <source>
        <strain evidence="2 3">CLA-JM-H11</strain>
    </source>
</reference>
<sequence length="134" mass="15249">MKVRRRIGFIFVALILIAGILWWLLSGRHPYADLRADQIQSASVRLIPPSVQYELSADQIEDLCRQMQSVVIYRTFSPEPMAGQFVEFTLTFQDGTVHTVQPFGTLISLDGIFYQTAYEPSEALNQFANQHIPT</sequence>
<dbReference type="Proteomes" id="UP001477672">
    <property type="component" value="Unassembled WGS sequence"/>
</dbReference>
<evidence type="ECO:0000256" key="1">
    <source>
        <dbReference type="SAM" id="Phobius"/>
    </source>
</evidence>
<proteinExistence type="predicted"/>
<keyword evidence="1" id="KW-0472">Membrane</keyword>
<dbReference type="EMBL" id="JBBMFA010000069">
    <property type="protein sequence ID" value="MEQ2519803.1"/>
    <property type="molecule type" value="Genomic_DNA"/>
</dbReference>
<evidence type="ECO:0000313" key="2">
    <source>
        <dbReference type="EMBL" id="MEQ2519803.1"/>
    </source>
</evidence>
<feature type="transmembrane region" description="Helical" evidence="1">
    <location>
        <begin position="7"/>
        <end position="25"/>
    </location>
</feature>
<gene>
    <name evidence="2" type="ORF">WMO24_05065</name>
</gene>
<keyword evidence="1" id="KW-1133">Transmembrane helix</keyword>
<comment type="caution">
    <text evidence="2">The sequence shown here is derived from an EMBL/GenBank/DDBJ whole genome shotgun (WGS) entry which is preliminary data.</text>
</comment>
<evidence type="ECO:0008006" key="4">
    <source>
        <dbReference type="Google" id="ProtNLM"/>
    </source>
</evidence>
<keyword evidence="1" id="KW-0812">Transmembrane</keyword>